<evidence type="ECO:0000313" key="2">
    <source>
        <dbReference type="EMBL" id="KAK9826361.1"/>
    </source>
</evidence>
<reference evidence="2 3" key="1">
    <citation type="journal article" date="2024" name="Nat. Commun.">
        <title>Phylogenomics reveals the evolutionary origins of lichenization in chlorophyte algae.</title>
        <authorList>
            <person name="Puginier C."/>
            <person name="Libourel C."/>
            <person name="Otte J."/>
            <person name="Skaloud P."/>
            <person name="Haon M."/>
            <person name="Grisel S."/>
            <person name="Petersen M."/>
            <person name="Berrin J.G."/>
            <person name="Delaux P.M."/>
            <person name="Dal Grande F."/>
            <person name="Keller J."/>
        </authorList>
    </citation>
    <scope>NUCLEOTIDE SEQUENCE [LARGE SCALE GENOMIC DNA]</scope>
    <source>
        <strain evidence="2 3">SAG 245.80</strain>
    </source>
</reference>
<evidence type="ECO:0000313" key="3">
    <source>
        <dbReference type="Proteomes" id="UP001445335"/>
    </source>
</evidence>
<gene>
    <name evidence="2" type="ORF">WJX81_002113</name>
</gene>
<dbReference type="SUPFAM" id="SSF52047">
    <property type="entry name" value="RNI-like"/>
    <property type="match status" value="1"/>
</dbReference>
<name>A0AAW1QXZ7_9CHLO</name>
<comment type="subcellular location">
    <subcellularLocation>
        <location evidence="1">Cytoplasm</location>
        <location evidence="1">Cytoskeleton</location>
        <location evidence="1">Cilium axoneme</location>
    </subcellularLocation>
</comment>
<dbReference type="EMBL" id="JALJOU010000066">
    <property type="protein sequence ID" value="KAK9826361.1"/>
    <property type="molecule type" value="Genomic_DNA"/>
</dbReference>
<dbReference type="InterPro" id="IPR032675">
    <property type="entry name" value="LRR_dom_sf"/>
</dbReference>
<keyword evidence="3" id="KW-1185">Reference proteome</keyword>
<comment type="caution">
    <text evidence="2">The sequence shown here is derived from an EMBL/GenBank/DDBJ whole genome shotgun (WGS) entry which is preliminary data.</text>
</comment>
<dbReference type="AlphaFoldDB" id="A0AAW1QXZ7"/>
<protein>
    <submittedName>
        <fullName evidence="2">Uncharacterized protein</fullName>
    </submittedName>
</protein>
<organism evidence="2 3">
    <name type="scientific">Elliptochloris bilobata</name>
    <dbReference type="NCBI Taxonomy" id="381761"/>
    <lineage>
        <taxon>Eukaryota</taxon>
        <taxon>Viridiplantae</taxon>
        <taxon>Chlorophyta</taxon>
        <taxon>core chlorophytes</taxon>
        <taxon>Trebouxiophyceae</taxon>
        <taxon>Trebouxiophyceae incertae sedis</taxon>
        <taxon>Elliptochloris clade</taxon>
        <taxon>Elliptochloris</taxon>
    </lineage>
</organism>
<sequence>MACRPPSTLVEICLERLARNLVCFQPWSGHLTDIPLADRLSEIAEPELAHQLWTCIDRFTRAGQPMEPWPAVLQRRLALLAALGGAFWRLPALRIADYSEGQGARDRLPGVLASSVRLVAGSLSHLELCTPQLGDLDWAAGLPLLTCLSLRGCTDLGASALWALRACPRLAALDLSGLCRLGDDAGAPLAAHGALRALHLGETRVGDALVAALTFRVRLDAWSCETGMALSEEQRCWPVCRVEDLVLTGTRVTAAALPLLHQLGGLRFLDVRW</sequence>
<accession>A0AAW1QXZ7</accession>
<dbReference type="Proteomes" id="UP001445335">
    <property type="component" value="Unassembled WGS sequence"/>
</dbReference>
<dbReference type="Gene3D" id="3.80.10.10">
    <property type="entry name" value="Ribonuclease Inhibitor"/>
    <property type="match status" value="1"/>
</dbReference>
<evidence type="ECO:0000256" key="1">
    <source>
        <dbReference type="ARBA" id="ARBA00004430"/>
    </source>
</evidence>
<proteinExistence type="predicted"/>
<dbReference type="GO" id="GO:0005930">
    <property type="term" value="C:axoneme"/>
    <property type="evidence" value="ECO:0007669"/>
    <property type="project" value="UniProtKB-SubCell"/>
</dbReference>